<dbReference type="SUPFAM" id="SSF56219">
    <property type="entry name" value="DNase I-like"/>
    <property type="match status" value="1"/>
</dbReference>
<sequence>MVNNSFTSNSLIILLWNCNGILNHVNELIVVLHEKRIDIALISESHLTERSKLNIPGYQLITSHHPDGTAHAGSALLVRNFIHFNSLPSTTEDYLQACAISINLNHIPITIAAAYCPPRHNITTQHFKQFLTSLGHNFIVGGDFNAKHPHWGCRTSNPRGNNLLQLISPEQYKVYSPSLPTYWPTSPTKRPDILDFFISKAPDHLFHHVENFNDLHSDHSAVLLTINSSPPINSNNPHLVNKTTDWVKFNDLLLKTTKLDIKLKSPDDIEDAITNLTTAIQCAAWNSTTLTTNTQKPFQLNLPTYIRNLITEKRRARSLWQVTRYPSDKTRLNTLTAHLKRLLAKFRNDSYYKHIESLSIQDGSIWKTTKRVLRDKPCFPPLKNPDGSWAINDSEKAELFQNHLTEVFKPHINIENQSISNDVTNYLLSPLQMSLPPKAFSPAEVEHCISTFPPKKSPGFDLITYEVARHLPRKTIILLTYIFNAILRLSHFPLQWKFSIIVVIPKHGKPPDSPSSYRPISLLPFFSKVLEKLILKRITPIISNSRIIPNTQFGFRNFHSTTHQINRITDTISASLEKKQYCTAVFLDVAQAFDRVWHAGLLYKLKKILPPSFYLIFQSYLTERQFAVRYRTSLSSLSTIKAGVPQGAIAAPLLFNIFIADQPTSPNTLVAEYADDKAILSVHENPLTASENLQSHLHELETWYKNWKVKINETKSWHITFTLKHGICPPITLNNIKIPTSNTTKYLGVHFDKKLNWSHHIHCTKLKVNIRLRLLRQILHSKSKLTLHTKLNLYKLLLKPIWTYGIQIWGSAKKSNLNKIQISQNKIFRLITNAPFYVTNQTLHADLKMKTIAQTATNYYTRYHNSLKNHPNNLAKDLTLPIPGNPPKRLKRKWCRDLLFN</sequence>
<dbReference type="PANTHER" id="PTHR36688:SF1">
    <property type="entry name" value="ENDONUCLEASE_EXONUCLEASE_PHOSPHATASE DOMAIN-CONTAINING PROTEIN"/>
    <property type="match status" value="1"/>
</dbReference>
<name>A0A2S2N6Q7_SCHGA</name>
<dbReference type="PROSITE" id="PS50878">
    <property type="entry name" value="RT_POL"/>
    <property type="match status" value="1"/>
</dbReference>
<evidence type="ECO:0000259" key="1">
    <source>
        <dbReference type="PROSITE" id="PS50878"/>
    </source>
</evidence>
<dbReference type="SUPFAM" id="SSF56672">
    <property type="entry name" value="DNA/RNA polymerases"/>
    <property type="match status" value="1"/>
</dbReference>
<protein>
    <submittedName>
        <fullName evidence="2">Putative RNA-directed DNA polymerase</fullName>
    </submittedName>
</protein>
<dbReference type="InterPro" id="IPR000477">
    <property type="entry name" value="RT_dom"/>
</dbReference>
<evidence type="ECO:0000313" key="2">
    <source>
        <dbReference type="EMBL" id="MBY12845.1"/>
    </source>
</evidence>
<dbReference type="InterPro" id="IPR043502">
    <property type="entry name" value="DNA/RNA_pol_sf"/>
</dbReference>
<accession>A0A2S2N6Q7</accession>
<dbReference type="InterPro" id="IPR005135">
    <property type="entry name" value="Endo/exonuclease/phosphatase"/>
</dbReference>
<keyword evidence="2" id="KW-0548">Nucleotidyltransferase</keyword>
<dbReference type="Gene3D" id="3.60.10.10">
    <property type="entry name" value="Endonuclease/exonuclease/phosphatase"/>
    <property type="match status" value="1"/>
</dbReference>
<reference evidence="2" key="1">
    <citation type="submission" date="2018-04" db="EMBL/GenBank/DDBJ databases">
        <title>Transcriptome of Schizaphis graminum biotype I.</title>
        <authorList>
            <person name="Scully E.D."/>
            <person name="Geib S.M."/>
            <person name="Palmer N.A."/>
            <person name="Koch K."/>
            <person name="Bradshaw J."/>
            <person name="Heng-Moss T."/>
            <person name="Sarath G."/>
        </authorList>
    </citation>
    <scope>NUCLEOTIDE SEQUENCE</scope>
</reference>
<dbReference type="AlphaFoldDB" id="A0A2S2N6Q7"/>
<dbReference type="InterPro" id="IPR052560">
    <property type="entry name" value="RdDP_mobile_element"/>
</dbReference>
<dbReference type="GO" id="GO:0003964">
    <property type="term" value="F:RNA-directed DNA polymerase activity"/>
    <property type="evidence" value="ECO:0007669"/>
    <property type="project" value="UniProtKB-KW"/>
</dbReference>
<dbReference type="CDD" id="cd01650">
    <property type="entry name" value="RT_nLTR_like"/>
    <property type="match status" value="1"/>
</dbReference>
<dbReference type="PANTHER" id="PTHR36688">
    <property type="entry name" value="ENDO/EXONUCLEASE/PHOSPHATASE DOMAIN-CONTAINING PROTEIN"/>
    <property type="match status" value="1"/>
</dbReference>
<organism evidence="2">
    <name type="scientific">Schizaphis graminum</name>
    <name type="common">Green bug aphid</name>
    <dbReference type="NCBI Taxonomy" id="13262"/>
    <lineage>
        <taxon>Eukaryota</taxon>
        <taxon>Metazoa</taxon>
        <taxon>Ecdysozoa</taxon>
        <taxon>Arthropoda</taxon>
        <taxon>Hexapoda</taxon>
        <taxon>Insecta</taxon>
        <taxon>Pterygota</taxon>
        <taxon>Neoptera</taxon>
        <taxon>Paraneoptera</taxon>
        <taxon>Hemiptera</taxon>
        <taxon>Sternorrhyncha</taxon>
        <taxon>Aphidomorpha</taxon>
        <taxon>Aphidoidea</taxon>
        <taxon>Aphididae</taxon>
        <taxon>Aphidini</taxon>
        <taxon>Schizaphis</taxon>
    </lineage>
</organism>
<gene>
    <name evidence="2" type="primary">RTase_54</name>
    <name evidence="2" type="ORF">g.168251</name>
</gene>
<dbReference type="InterPro" id="IPR036691">
    <property type="entry name" value="Endo/exonu/phosph_ase_sf"/>
</dbReference>
<feature type="domain" description="Reverse transcriptase" evidence="1">
    <location>
        <begin position="485"/>
        <end position="751"/>
    </location>
</feature>
<keyword evidence="2" id="KW-0808">Transferase</keyword>
<proteinExistence type="predicted"/>
<dbReference type="EMBL" id="GGMR01000226">
    <property type="protein sequence ID" value="MBY12845.1"/>
    <property type="molecule type" value="Transcribed_RNA"/>
</dbReference>
<keyword evidence="2" id="KW-0695">RNA-directed DNA polymerase</keyword>
<dbReference type="Pfam" id="PF00078">
    <property type="entry name" value="RVT_1"/>
    <property type="match status" value="1"/>
</dbReference>
<dbReference type="Pfam" id="PF14529">
    <property type="entry name" value="Exo_endo_phos_2"/>
    <property type="match status" value="1"/>
</dbReference>